<name>A0A9D4TPU8_CHLVU</name>
<evidence type="ECO:0000256" key="6">
    <source>
        <dbReference type="SAM" id="MobiDB-lite"/>
    </source>
</evidence>
<feature type="region of interest" description="Disordered" evidence="6">
    <location>
        <begin position="103"/>
        <end position="124"/>
    </location>
</feature>
<proteinExistence type="inferred from homology"/>
<dbReference type="InterPro" id="IPR036167">
    <property type="entry name" value="tRNA_intron_Endo_cat-like_sf"/>
</dbReference>
<evidence type="ECO:0000256" key="4">
    <source>
        <dbReference type="ARBA" id="ARBA00023239"/>
    </source>
</evidence>
<comment type="similarity">
    <text evidence="1">Belongs to the tRNA-intron endonuclease family.</text>
</comment>
<dbReference type="EMBL" id="SIDB01000006">
    <property type="protein sequence ID" value="KAI3431466.1"/>
    <property type="molecule type" value="Genomic_DNA"/>
</dbReference>
<accession>A0A9D4TPU8</accession>
<dbReference type="GO" id="GO:0005634">
    <property type="term" value="C:nucleus"/>
    <property type="evidence" value="ECO:0007669"/>
    <property type="project" value="UniProtKB-ARBA"/>
</dbReference>
<evidence type="ECO:0000256" key="1">
    <source>
        <dbReference type="ARBA" id="ARBA00008078"/>
    </source>
</evidence>
<dbReference type="InterPro" id="IPR059049">
    <property type="entry name" value="TSEN34_N"/>
</dbReference>
<dbReference type="GO" id="GO:0003676">
    <property type="term" value="F:nucleic acid binding"/>
    <property type="evidence" value="ECO:0007669"/>
    <property type="project" value="InterPro"/>
</dbReference>
<keyword evidence="10" id="KW-1185">Reference proteome</keyword>
<dbReference type="Pfam" id="PF26577">
    <property type="entry name" value="TSEN34_N"/>
    <property type="match status" value="1"/>
</dbReference>
<dbReference type="PANTHER" id="PTHR13070:SF0">
    <property type="entry name" value="TRNA-SPLICING ENDONUCLEASE SUBUNIT SEN34"/>
    <property type="match status" value="1"/>
</dbReference>
<feature type="region of interest" description="Disordered" evidence="6">
    <location>
        <begin position="319"/>
        <end position="338"/>
    </location>
</feature>
<feature type="domain" description="tRNA intron endonuclease catalytic" evidence="7">
    <location>
        <begin position="203"/>
        <end position="280"/>
    </location>
</feature>
<gene>
    <name evidence="9" type="ORF">D9Q98_004518</name>
</gene>
<protein>
    <recommendedName>
        <fullName evidence="2">tRNA-intron lyase</fullName>
        <ecNumber evidence="2">4.6.1.16</ecNumber>
    </recommendedName>
</protein>
<reference evidence="9" key="1">
    <citation type="journal article" date="2019" name="Plant J.">
        <title>Chlorella vulgaris genome assembly and annotation reveals the molecular basis for metabolic acclimation to high light conditions.</title>
        <authorList>
            <person name="Cecchin M."/>
            <person name="Marcolungo L."/>
            <person name="Rossato M."/>
            <person name="Girolomoni L."/>
            <person name="Cosentino E."/>
            <person name="Cuine S."/>
            <person name="Li-Beisson Y."/>
            <person name="Delledonne M."/>
            <person name="Ballottari M."/>
        </authorList>
    </citation>
    <scope>NUCLEOTIDE SEQUENCE</scope>
    <source>
        <strain evidence="9">211/11P</strain>
    </source>
</reference>
<evidence type="ECO:0000313" key="10">
    <source>
        <dbReference type="Proteomes" id="UP001055712"/>
    </source>
</evidence>
<dbReference type="PANTHER" id="PTHR13070">
    <property type="entry name" value="TRNA-SPLICING ENDONUCLEASE SUBUNIT SEN34-RELATED"/>
    <property type="match status" value="1"/>
</dbReference>
<dbReference type="EC" id="4.6.1.16" evidence="2"/>
<dbReference type="OrthoDB" id="48041at2759"/>
<evidence type="ECO:0000256" key="3">
    <source>
        <dbReference type="ARBA" id="ARBA00022694"/>
    </source>
</evidence>
<dbReference type="InterPro" id="IPR011856">
    <property type="entry name" value="tRNA_endonuc-like_dom_sf"/>
</dbReference>
<evidence type="ECO:0000256" key="5">
    <source>
        <dbReference type="ARBA" id="ARBA00034031"/>
    </source>
</evidence>
<feature type="compositionally biased region" description="Acidic residues" evidence="6">
    <location>
        <begin position="280"/>
        <end position="290"/>
    </location>
</feature>
<dbReference type="SUPFAM" id="SSF53032">
    <property type="entry name" value="tRNA-intron endonuclease catalytic domain-like"/>
    <property type="match status" value="1"/>
</dbReference>
<dbReference type="Proteomes" id="UP001055712">
    <property type="component" value="Unassembled WGS sequence"/>
</dbReference>
<evidence type="ECO:0000256" key="2">
    <source>
        <dbReference type="ARBA" id="ARBA00012573"/>
    </source>
</evidence>
<reference evidence="9" key="2">
    <citation type="submission" date="2020-11" db="EMBL/GenBank/DDBJ databases">
        <authorList>
            <person name="Cecchin M."/>
            <person name="Marcolungo L."/>
            <person name="Rossato M."/>
            <person name="Girolomoni L."/>
            <person name="Cosentino E."/>
            <person name="Cuine S."/>
            <person name="Li-Beisson Y."/>
            <person name="Delledonne M."/>
            <person name="Ballottari M."/>
        </authorList>
    </citation>
    <scope>NUCLEOTIDE SEQUENCE</scope>
    <source>
        <strain evidence="9">211/11P</strain>
        <tissue evidence="9">Whole cell</tissue>
    </source>
</reference>
<keyword evidence="3" id="KW-0819">tRNA processing</keyword>
<dbReference type="AlphaFoldDB" id="A0A9D4TPU8"/>
<comment type="catalytic activity">
    <reaction evidence="5">
        <text>pretRNA = a 3'-half-tRNA molecule with a 5'-OH end + a 5'-half-tRNA molecule with a 2',3'-cyclic phosphate end + an intron with a 2',3'-cyclic phosphate and a 5'-hydroxyl terminus.</text>
        <dbReference type="EC" id="4.6.1.16"/>
    </reaction>
</comment>
<keyword evidence="4" id="KW-0456">Lyase</keyword>
<evidence type="ECO:0000313" key="9">
    <source>
        <dbReference type="EMBL" id="KAI3431466.1"/>
    </source>
</evidence>
<feature type="domain" description="TSEN34 N-terminal" evidence="8">
    <location>
        <begin position="5"/>
        <end position="69"/>
    </location>
</feature>
<feature type="compositionally biased region" description="Low complexity" evidence="6">
    <location>
        <begin position="291"/>
        <end position="311"/>
    </location>
</feature>
<dbReference type="GO" id="GO:0000379">
    <property type="term" value="P:tRNA-type intron splice site recognition and cleavage"/>
    <property type="evidence" value="ECO:0007669"/>
    <property type="project" value="TreeGrafter"/>
</dbReference>
<dbReference type="InterPro" id="IPR006677">
    <property type="entry name" value="tRNA_intron_Endonuc_cat-like"/>
</dbReference>
<evidence type="ECO:0000259" key="8">
    <source>
        <dbReference type="Pfam" id="PF26577"/>
    </source>
</evidence>
<sequence>MKASIQVLGDNGYVWDADVAHWLRLECGLMGAMVGGIAAFKQQNAVHGLPLELSPEEVCLALERGWGKLAPPLATEQLAAALAAAGGGSKRGRDAYHYYSEGEEADGEAEAGVDDVEDSAQQAAEPAWRAALTGGSTFIIPTTQADADAANGITAAAGVSAGVDAAGNGQQAAGAAAAGSVVAAGGGEAAVHWSFPSTCEERHRFWVFRDLQAKGYRLTGGSKFGADYLVYPGDPTLYHAQFCVRLMPFGQPVLPAMLASATRGSHQARKHLLIASVVEGEEQQEQEEAEAAAATRQQRQQQGAPSAADVAAGGALDIRPQEPDQAAGGQPPTQQGCINGRQAEAAGMQSTVSCSIGSQGERFRIHYLTIGPVEGFG</sequence>
<dbReference type="CDD" id="cd22363">
    <property type="entry name" value="tRNA-intron_lyase_C"/>
    <property type="match status" value="1"/>
</dbReference>
<feature type="compositionally biased region" description="Acidic residues" evidence="6">
    <location>
        <begin position="103"/>
        <end position="118"/>
    </location>
</feature>
<dbReference type="Pfam" id="PF01974">
    <property type="entry name" value="tRNA_int_endo"/>
    <property type="match status" value="1"/>
</dbReference>
<dbReference type="GO" id="GO:0000213">
    <property type="term" value="F:tRNA-intron lyase activity"/>
    <property type="evidence" value="ECO:0007669"/>
    <property type="project" value="UniProtKB-EC"/>
</dbReference>
<organism evidence="9 10">
    <name type="scientific">Chlorella vulgaris</name>
    <name type="common">Green alga</name>
    <dbReference type="NCBI Taxonomy" id="3077"/>
    <lineage>
        <taxon>Eukaryota</taxon>
        <taxon>Viridiplantae</taxon>
        <taxon>Chlorophyta</taxon>
        <taxon>core chlorophytes</taxon>
        <taxon>Trebouxiophyceae</taxon>
        <taxon>Chlorellales</taxon>
        <taxon>Chlorellaceae</taxon>
        <taxon>Chlorella clade</taxon>
        <taxon>Chlorella</taxon>
    </lineage>
</organism>
<feature type="compositionally biased region" description="Low complexity" evidence="6">
    <location>
        <begin position="325"/>
        <end position="336"/>
    </location>
</feature>
<evidence type="ECO:0000259" key="7">
    <source>
        <dbReference type="Pfam" id="PF01974"/>
    </source>
</evidence>
<dbReference type="Gene3D" id="3.40.1350.10">
    <property type="match status" value="1"/>
</dbReference>
<comment type="caution">
    <text evidence="9">The sequence shown here is derived from an EMBL/GenBank/DDBJ whole genome shotgun (WGS) entry which is preliminary data.</text>
</comment>
<feature type="region of interest" description="Disordered" evidence="6">
    <location>
        <begin position="280"/>
        <end position="311"/>
    </location>
</feature>